<comment type="caution">
    <text evidence="1">The sequence shown here is derived from an EMBL/GenBank/DDBJ whole genome shotgun (WGS) entry which is preliminary data.</text>
</comment>
<dbReference type="EMBL" id="JAUDFV010000064">
    <property type="protein sequence ID" value="KAL2735587.1"/>
    <property type="molecule type" value="Genomic_DNA"/>
</dbReference>
<keyword evidence="2" id="KW-1185">Reference proteome</keyword>
<proteinExistence type="predicted"/>
<gene>
    <name evidence="1" type="ORF">V1478_003227</name>
</gene>
<sequence length="152" mass="17061">MCSRGNRLPVLVQTTMKYSTLVASCTDILDLPPLPPLSPLPPSPPSPPLSLFTLLRFFALRLSEDIPNSKWFALTSKIHCGESELSKTFKAYYGYYMMITQGGFRKTITRHTAKGCLACSEICNVAKWLVTFSRLRETKPNTANPSPRLYLE</sequence>
<evidence type="ECO:0000313" key="1">
    <source>
        <dbReference type="EMBL" id="KAL2735587.1"/>
    </source>
</evidence>
<protein>
    <submittedName>
        <fullName evidence="1">Uncharacterized protein</fullName>
    </submittedName>
</protein>
<organism evidence="1 2">
    <name type="scientific">Vespula squamosa</name>
    <name type="common">Southern yellow jacket</name>
    <name type="synonym">Wasp</name>
    <dbReference type="NCBI Taxonomy" id="30214"/>
    <lineage>
        <taxon>Eukaryota</taxon>
        <taxon>Metazoa</taxon>
        <taxon>Ecdysozoa</taxon>
        <taxon>Arthropoda</taxon>
        <taxon>Hexapoda</taxon>
        <taxon>Insecta</taxon>
        <taxon>Pterygota</taxon>
        <taxon>Neoptera</taxon>
        <taxon>Endopterygota</taxon>
        <taxon>Hymenoptera</taxon>
        <taxon>Apocrita</taxon>
        <taxon>Aculeata</taxon>
        <taxon>Vespoidea</taxon>
        <taxon>Vespidae</taxon>
        <taxon>Vespinae</taxon>
        <taxon>Vespula</taxon>
    </lineage>
</organism>
<dbReference type="AlphaFoldDB" id="A0ABD2BS44"/>
<accession>A0ABD2BS44</accession>
<reference evidence="1 2" key="1">
    <citation type="journal article" date="2024" name="Ann. Entomol. Soc. Am.">
        <title>Genomic analyses of the southern and eastern yellowjacket wasps (Hymenoptera: Vespidae) reveal evolutionary signatures of social life.</title>
        <authorList>
            <person name="Catto M.A."/>
            <person name="Caine P.B."/>
            <person name="Orr S.E."/>
            <person name="Hunt B.G."/>
            <person name="Goodisman M.A.D."/>
        </authorList>
    </citation>
    <scope>NUCLEOTIDE SEQUENCE [LARGE SCALE GENOMIC DNA]</scope>
    <source>
        <strain evidence="1">233</strain>
        <tissue evidence="1">Head and thorax</tissue>
    </source>
</reference>
<name>A0ABD2BS44_VESSQ</name>
<dbReference type="Proteomes" id="UP001607302">
    <property type="component" value="Unassembled WGS sequence"/>
</dbReference>
<evidence type="ECO:0000313" key="2">
    <source>
        <dbReference type="Proteomes" id="UP001607302"/>
    </source>
</evidence>